<comment type="similarity">
    <text evidence="1">Belongs to the paxM FAD-dependent monooxygenase family.</text>
</comment>
<dbReference type="GeneID" id="25983890"/>
<dbReference type="GO" id="GO:0071949">
    <property type="term" value="F:FAD binding"/>
    <property type="evidence" value="ECO:0007669"/>
    <property type="project" value="InterPro"/>
</dbReference>
<organism evidence="8 9">
    <name type="scientific">Trichosporon asahii var. asahii (strain ATCC 90039 / CBS 2479 / JCM 2466 / KCTC 7840 / NBRC 103889/ NCYC 2677 / UAMH 7654)</name>
    <name type="common">Yeast</name>
    <dbReference type="NCBI Taxonomy" id="1186058"/>
    <lineage>
        <taxon>Eukaryota</taxon>
        <taxon>Fungi</taxon>
        <taxon>Dikarya</taxon>
        <taxon>Basidiomycota</taxon>
        <taxon>Agaricomycotina</taxon>
        <taxon>Tremellomycetes</taxon>
        <taxon>Trichosporonales</taxon>
        <taxon>Trichosporonaceae</taxon>
        <taxon>Trichosporon</taxon>
    </lineage>
</organism>
<evidence type="ECO:0000256" key="6">
    <source>
        <dbReference type="SAM" id="Phobius"/>
    </source>
</evidence>
<reference evidence="8 9" key="1">
    <citation type="journal article" date="2012" name="Eukaryot. Cell">
        <title>Draft genome sequence of CBS 2479, the standard type strain of Trichosporon asahii.</title>
        <authorList>
            <person name="Yang R.Y."/>
            <person name="Li H.T."/>
            <person name="Zhu H."/>
            <person name="Zhou G.P."/>
            <person name="Wang M."/>
            <person name="Wang L."/>
        </authorList>
    </citation>
    <scope>NUCLEOTIDE SEQUENCE [LARGE SCALE GENOMIC DNA]</scope>
    <source>
        <strain evidence="9">ATCC 90039 / CBS 2479 / JCM 2466 / KCTC 7840 / NCYC 2677 / UAMH 7654</strain>
    </source>
</reference>
<dbReference type="PANTHER" id="PTHR13789">
    <property type="entry name" value="MONOOXYGENASE"/>
    <property type="match status" value="1"/>
</dbReference>
<keyword evidence="4" id="KW-0560">Oxidoreductase</keyword>
<evidence type="ECO:0000313" key="9">
    <source>
        <dbReference type="Proteomes" id="UP000002748"/>
    </source>
</evidence>
<keyword evidence="6" id="KW-0472">Membrane</keyword>
<proteinExistence type="inferred from homology"/>
<name>J4UG08_TRIAS</name>
<gene>
    <name evidence="8" type="ORF">A1Q1_00376</name>
</gene>
<keyword evidence="6" id="KW-0812">Transmembrane</keyword>
<dbReference type="AlphaFoldDB" id="J4UG08"/>
<dbReference type="RefSeq" id="XP_014181500.1">
    <property type="nucleotide sequence ID" value="XM_014326025.1"/>
</dbReference>
<dbReference type="Gene3D" id="3.50.50.60">
    <property type="entry name" value="FAD/NAD(P)-binding domain"/>
    <property type="match status" value="1"/>
</dbReference>
<dbReference type="InterPro" id="IPR050493">
    <property type="entry name" value="FAD-dep_Monooxygenase_BioMet"/>
</dbReference>
<dbReference type="OrthoDB" id="9993796at2759"/>
<sequence length="458" mass="50638">MAIDNKNPEFKQLHVAIVGGGLGGMAAAVAMRRAGHKVSIFERRDFKVEVGASISCAANGGKWLREWGVDPQRGRPVELMKLVMRDWETGEILNLYDLHEYEKTWGIPYYMFHRVDMHEMLLEAATSPDGPGEPASVVVDHIAKRCDPEAGIVEFENGEVIKADLVIGSDGIRSILRREIGVTPQTHSANQTCYRCNVRKEDLEKFGLMPDATDPAIQFWGGFEKGDINRYYKIVMSPCSGGDVVSFYCFMPTEMTNHTQEGFVFAEVPVSDIMAGDYKRLDPTAQKLIEHSIERMPWRLYVHQPYPTWHKGRVCLLGDAAHPMMPHQSQGACTALEDAAALGIIFSKDYGFTNNVQAGLDFYEHIRKPRATRVQAASARATENLNERIGFTSLSAPDAALAAKKGYLTVNEMNEYDMKAHIASEAHNYGNLFNASPKATPANAKLAAEAPVPATATA</sequence>
<accession>J4UG08</accession>
<dbReference type="KEGG" id="tasa:A1Q1_00376"/>
<evidence type="ECO:0000256" key="1">
    <source>
        <dbReference type="ARBA" id="ARBA00007992"/>
    </source>
</evidence>
<evidence type="ECO:0000256" key="2">
    <source>
        <dbReference type="ARBA" id="ARBA00022630"/>
    </source>
</evidence>
<dbReference type="HOGENOM" id="CLU_009665_19_2_1"/>
<protein>
    <recommendedName>
        <fullName evidence="7">FAD-binding domain-containing protein</fullName>
    </recommendedName>
</protein>
<keyword evidence="2" id="KW-0285">Flavoprotein</keyword>
<feature type="domain" description="FAD-binding" evidence="7">
    <location>
        <begin position="13"/>
        <end position="375"/>
    </location>
</feature>
<evidence type="ECO:0000259" key="7">
    <source>
        <dbReference type="Pfam" id="PF01494"/>
    </source>
</evidence>
<comment type="caution">
    <text evidence="8">The sequence shown here is derived from an EMBL/GenBank/DDBJ whole genome shotgun (WGS) entry which is preliminary data.</text>
</comment>
<dbReference type="InterPro" id="IPR002938">
    <property type="entry name" value="FAD-bd"/>
</dbReference>
<dbReference type="EMBL" id="ALBS01000112">
    <property type="protein sequence ID" value="EJT50355.1"/>
    <property type="molecule type" value="Genomic_DNA"/>
</dbReference>
<dbReference type="Pfam" id="PF01494">
    <property type="entry name" value="FAD_binding_3"/>
    <property type="match status" value="1"/>
</dbReference>
<dbReference type="SUPFAM" id="SSF51905">
    <property type="entry name" value="FAD/NAD(P)-binding domain"/>
    <property type="match status" value="1"/>
</dbReference>
<keyword evidence="6" id="KW-1133">Transmembrane helix</keyword>
<dbReference type="VEuPathDB" id="FungiDB:A1Q1_00376"/>
<keyword evidence="5" id="KW-0503">Monooxygenase</keyword>
<dbReference type="PRINTS" id="PR00420">
    <property type="entry name" value="RNGMNOXGNASE"/>
</dbReference>
<keyword evidence="3" id="KW-0274">FAD</keyword>
<dbReference type="InterPro" id="IPR036188">
    <property type="entry name" value="FAD/NAD-bd_sf"/>
</dbReference>
<dbReference type="PANTHER" id="PTHR13789:SF172">
    <property type="entry name" value="HYDROXYLASE, PUTATIVE (AFU_ORTHOLOGUE AFUA_1G12410)-RELATED"/>
    <property type="match status" value="1"/>
</dbReference>
<feature type="transmembrane region" description="Helical" evidence="6">
    <location>
        <begin position="12"/>
        <end position="31"/>
    </location>
</feature>
<dbReference type="GO" id="GO:0004497">
    <property type="term" value="F:monooxygenase activity"/>
    <property type="evidence" value="ECO:0007669"/>
    <property type="project" value="UniProtKB-KW"/>
</dbReference>
<evidence type="ECO:0000256" key="5">
    <source>
        <dbReference type="ARBA" id="ARBA00023033"/>
    </source>
</evidence>
<dbReference type="Proteomes" id="UP000002748">
    <property type="component" value="Unassembled WGS sequence"/>
</dbReference>
<evidence type="ECO:0000256" key="3">
    <source>
        <dbReference type="ARBA" id="ARBA00022827"/>
    </source>
</evidence>
<evidence type="ECO:0000256" key="4">
    <source>
        <dbReference type="ARBA" id="ARBA00023002"/>
    </source>
</evidence>
<evidence type="ECO:0000313" key="8">
    <source>
        <dbReference type="EMBL" id="EJT50355.1"/>
    </source>
</evidence>